<dbReference type="Proteomes" id="UP001199916">
    <property type="component" value="Unassembled WGS sequence"/>
</dbReference>
<evidence type="ECO:0000313" key="1">
    <source>
        <dbReference type="EMBL" id="MCE5171357.1"/>
    </source>
</evidence>
<proteinExistence type="predicted"/>
<name>A0ABS8YJK7_9BACL</name>
<dbReference type="Pfam" id="PF09693">
    <property type="entry name" value="Phage_XkdX"/>
    <property type="match status" value="1"/>
</dbReference>
<dbReference type="InterPro" id="IPR010022">
    <property type="entry name" value="XkdX"/>
</dbReference>
<dbReference type="EMBL" id="JAJNBZ010000017">
    <property type="protein sequence ID" value="MCE5171357.1"/>
    <property type="molecule type" value="Genomic_DNA"/>
</dbReference>
<reference evidence="1 2" key="1">
    <citation type="submission" date="2021-11" db="EMBL/GenBank/DDBJ databases">
        <title>Draft genome sequence of Paenibacillus profundus YoMME, a new Gram-positive bacteria with exoelectrogenic properties.</title>
        <authorList>
            <person name="Hubenova Y."/>
            <person name="Hubenova E."/>
            <person name="Manasiev Y."/>
            <person name="Peykov S."/>
            <person name="Mitov M."/>
        </authorList>
    </citation>
    <scope>NUCLEOTIDE SEQUENCE [LARGE SCALE GENOMIC DNA]</scope>
    <source>
        <strain evidence="1 2">YoMME</strain>
    </source>
</reference>
<protein>
    <submittedName>
        <fullName evidence="1">XkdX family protein</fullName>
    </submittedName>
</protein>
<gene>
    <name evidence="1" type="ORF">LQV63_18820</name>
</gene>
<keyword evidence="2" id="KW-1185">Reference proteome</keyword>
<evidence type="ECO:0000313" key="2">
    <source>
        <dbReference type="Proteomes" id="UP001199916"/>
    </source>
</evidence>
<sequence length="54" mass="6478">MDWFATIKRYYDMGIYKIEPKEPLYIGKFCEFGKISPDQFEEITGQKYQMKSAL</sequence>
<dbReference type="RefSeq" id="WP_233697852.1">
    <property type="nucleotide sequence ID" value="NZ_JAJNBZ010000017.1"/>
</dbReference>
<comment type="caution">
    <text evidence="1">The sequence shown here is derived from an EMBL/GenBank/DDBJ whole genome shotgun (WGS) entry which is preliminary data.</text>
</comment>
<organism evidence="1 2">
    <name type="scientific">Paenibacillus profundus</name>
    <dbReference type="NCBI Taxonomy" id="1173085"/>
    <lineage>
        <taxon>Bacteria</taxon>
        <taxon>Bacillati</taxon>
        <taxon>Bacillota</taxon>
        <taxon>Bacilli</taxon>
        <taxon>Bacillales</taxon>
        <taxon>Paenibacillaceae</taxon>
        <taxon>Paenibacillus</taxon>
    </lineage>
</organism>
<accession>A0ABS8YJK7</accession>